<dbReference type="AlphaFoldDB" id="A0A5M6I153"/>
<reference evidence="7 8" key="1">
    <citation type="submission" date="2019-09" db="EMBL/GenBank/DDBJ databases">
        <title>Draft Whole-Genome sequence of Blastochloris sulfoviridis DSM 729.</title>
        <authorList>
            <person name="Meyer T.E."/>
            <person name="Kyndt J.A."/>
        </authorList>
    </citation>
    <scope>NUCLEOTIDE SEQUENCE [LARGE SCALE GENOMIC DNA]</scope>
    <source>
        <strain evidence="7 8">DSM 729</strain>
    </source>
</reference>
<proteinExistence type="inferred from homology"/>
<dbReference type="GO" id="GO:0008932">
    <property type="term" value="F:lytic endotransglycosylase activity"/>
    <property type="evidence" value="ECO:0007669"/>
    <property type="project" value="UniProtKB-UniRule"/>
</dbReference>
<dbReference type="InterPro" id="IPR036908">
    <property type="entry name" value="RlpA-like_sf"/>
</dbReference>
<keyword evidence="2 3" id="KW-0961">Cell wall biogenesis/degradation</keyword>
<dbReference type="GO" id="GO:0071555">
    <property type="term" value="P:cell wall organization"/>
    <property type="evidence" value="ECO:0007669"/>
    <property type="project" value="UniProtKB-KW"/>
</dbReference>
<sequence precursor="true">MLRRTGALLKVSSILAALAASGSVVAPSVAAASVEGRFARTQPAAAERADADSGRKSRGGQRGVASYYWQNQRTATGERFNPNGLTAAHRTLPLGTVVRVTNHRNGNSVRVRINDRGPYVRGRVIDLSRAAAQRIGMISSGLAPVTVQVVD</sequence>
<evidence type="ECO:0000256" key="1">
    <source>
        <dbReference type="ARBA" id="ARBA00023239"/>
    </source>
</evidence>
<dbReference type="GO" id="GO:0000270">
    <property type="term" value="P:peptidoglycan metabolic process"/>
    <property type="evidence" value="ECO:0007669"/>
    <property type="project" value="UniProtKB-UniRule"/>
</dbReference>
<protein>
    <recommendedName>
        <fullName evidence="3">Endolytic peptidoglycan transglycosylase RlpA</fullName>
        <ecNumber evidence="3">4.2.2.-</ecNumber>
    </recommendedName>
</protein>
<keyword evidence="8" id="KW-1185">Reference proteome</keyword>
<dbReference type="SUPFAM" id="SSF50685">
    <property type="entry name" value="Barwin-like endoglucanases"/>
    <property type="match status" value="1"/>
</dbReference>
<dbReference type="CDD" id="cd22268">
    <property type="entry name" value="DPBB_RlpA-like"/>
    <property type="match status" value="1"/>
</dbReference>
<evidence type="ECO:0000313" key="8">
    <source>
        <dbReference type="Proteomes" id="UP000323886"/>
    </source>
</evidence>
<dbReference type="Gene3D" id="2.40.40.10">
    <property type="entry name" value="RlpA-like domain"/>
    <property type="match status" value="1"/>
</dbReference>
<dbReference type="EMBL" id="VWPL01000011">
    <property type="protein sequence ID" value="KAA5601892.1"/>
    <property type="molecule type" value="Genomic_DNA"/>
</dbReference>
<dbReference type="NCBIfam" id="TIGR00413">
    <property type="entry name" value="rlpA"/>
    <property type="match status" value="1"/>
</dbReference>
<evidence type="ECO:0000256" key="4">
    <source>
        <dbReference type="RuleBase" id="RU003495"/>
    </source>
</evidence>
<organism evidence="7 8">
    <name type="scientific">Blastochloris sulfoviridis</name>
    <dbReference type="NCBI Taxonomy" id="50712"/>
    <lineage>
        <taxon>Bacteria</taxon>
        <taxon>Pseudomonadati</taxon>
        <taxon>Pseudomonadota</taxon>
        <taxon>Alphaproteobacteria</taxon>
        <taxon>Hyphomicrobiales</taxon>
        <taxon>Blastochloridaceae</taxon>
        <taxon>Blastochloris</taxon>
    </lineage>
</organism>
<dbReference type="PANTHER" id="PTHR34183:SF8">
    <property type="entry name" value="ENDOLYTIC PEPTIDOGLYCAN TRANSGLYCOSYLASE RLPA-RELATED"/>
    <property type="match status" value="1"/>
</dbReference>
<evidence type="ECO:0000256" key="3">
    <source>
        <dbReference type="HAMAP-Rule" id="MF_02071"/>
    </source>
</evidence>
<dbReference type="InterPro" id="IPR009009">
    <property type="entry name" value="RlpA-like_DPBB"/>
</dbReference>
<keyword evidence="3" id="KW-0732">Signal</keyword>
<dbReference type="HAMAP" id="MF_02071">
    <property type="entry name" value="RlpA"/>
    <property type="match status" value="1"/>
</dbReference>
<evidence type="ECO:0000259" key="6">
    <source>
        <dbReference type="Pfam" id="PF03330"/>
    </source>
</evidence>
<feature type="region of interest" description="Disordered" evidence="5">
    <location>
        <begin position="40"/>
        <end position="63"/>
    </location>
</feature>
<accession>A0A5M6I153</accession>
<comment type="caution">
    <text evidence="7">The sequence shown here is derived from an EMBL/GenBank/DDBJ whole genome shotgun (WGS) entry which is preliminary data.</text>
</comment>
<dbReference type="EC" id="4.2.2.-" evidence="3"/>
<dbReference type="Proteomes" id="UP000323886">
    <property type="component" value="Unassembled WGS sequence"/>
</dbReference>
<evidence type="ECO:0000256" key="2">
    <source>
        <dbReference type="ARBA" id="ARBA00023316"/>
    </source>
</evidence>
<dbReference type="PANTHER" id="PTHR34183">
    <property type="entry name" value="ENDOLYTIC PEPTIDOGLYCAN TRANSGLYCOSYLASE RLPA"/>
    <property type="match status" value="1"/>
</dbReference>
<evidence type="ECO:0000313" key="7">
    <source>
        <dbReference type="EMBL" id="KAA5601892.1"/>
    </source>
</evidence>
<feature type="domain" description="RlpA-like protein double-psi beta-barrel" evidence="6">
    <location>
        <begin position="62"/>
        <end position="147"/>
    </location>
</feature>
<keyword evidence="1 3" id="KW-0456">Lyase</keyword>
<feature type="chain" id="PRO_5024520933" description="Endolytic peptidoglycan transglycosylase RlpA" evidence="3">
    <location>
        <begin position="27"/>
        <end position="151"/>
    </location>
</feature>
<name>A0A5M6I153_9HYPH</name>
<dbReference type="InterPro" id="IPR012997">
    <property type="entry name" value="RplA"/>
</dbReference>
<gene>
    <name evidence="3" type="primary">rlpA</name>
    <name evidence="7" type="ORF">F1193_08155</name>
</gene>
<dbReference type="Pfam" id="PF03330">
    <property type="entry name" value="DPBB_1"/>
    <property type="match status" value="1"/>
</dbReference>
<dbReference type="InterPro" id="IPR034718">
    <property type="entry name" value="RlpA"/>
</dbReference>
<comment type="similarity">
    <text evidence="3 4">Belongs to the RlpA family.</text>
</comment>
<dbReference type="OrthoDB" id="9779128at2"/>
<comment type="function">
    <text evidence="3">Lytic transglycosylase with a strong preference for naked glycan strands that lack stem peptides.</text>
</comment>
<evidence type="ECO:0000256" key="5">
    <source>
        <dbReference type="SAM" id="MobiDB-lite"/>
    </source>
</evidence>
<feature type="signal peptide" evidence="3">
    <location>
        <begin position="1"/>
        <end position="26"/>
    </location>
</feature>